<proteinExistence type="predicted"/>
<dbReference type="Proteomes" id="UP000185151">
    <property type="component" value="Unassembled WGS sequence"/>
</dbReference>
<name>A0A1N6KLD7_9BURK</name>
<dbReference type="EMBL" id="FSRU01000002">
    <property type="protein sequence ID" value="SIO57375.1"/>
    <property type="molecule type" value="Genomic_DNA"/>
</dbReference>
<reference evidence="2 3" key="1">
    <citation type="submission" date="2016-11" db="EMBL/GenBank/DDBJ databases">
        <authorList>
            <person name="Jaros S."/>
            <person name="Januszkiewicz K."/>
            <person name="Wedrychowicz H."/>
        </authorList>
    </citation>
    <scope>NUCLEOTIDE SEQUENCE [LARGE SCALE GENOMIC DNA]</scope>
    <source>
        <strain evidence="2 3">GAS95</strain>
    </source>
</reference>
<evidence type="ECO:0000313" key="2">
    <source>
        <dbReference type="EMBL" id="SIO57375.1"/>
    </source>
</evidence>
<keyword evidence="3" id="KW-1185">Reference proteome</keyword>
<feature type="compositionally biased region" description="Basic and acidic residues" evidence="1">
    <location>
        <begin position="37"/>
        <end position="57"/>
    </location>
</feature>
<evidence type="ECO:0000313" key="3">
    <source>
        <dbReference type="Proteomes" id="UP000185151"/>
    </source>
</evidence>
<dbReference type="RefSeq" id="WP_171991680.1">
    <property type="nucleotide sequence ID" value="NZ_FSRU01000002.1"/>
</dbReference>
<gene>
    <name evidence="2" type="ORF">SAMN05444165_3854</name>
</gene>
<evidence type="ECO:0000256" key="1">
    <source>
        <dbReference type="SAM" id="MobiDB-lite"/>
    </source>
</evidence>
<dbReference type="AlphaFoldDB" id="A0A1N6KLD7"/>
<sequence>MTKPKPHAPPPGETAEDRLDEALDETFPASDPIAVDPTERPHPDKAPRSPAKEKKHP</sequence>
<organism evidence="2 3">
    <name type="scientific">Paraburkholderia phenazinium</name>
    <dbReference type="NCBI Taxonomy" id="60549"/>
    <lineage>
        <taxon>Bacteria</taxon>
        <taxon>Pseudomonadati</taxon>
        <taxon>Pseudomonadota</taxon>
        <taxon>Betaproteobacteria</taxon>
        <taxon>Burkholderiales</taxon>
        <taxon>Burkholderiaceae</taxon>
        <taxon>Paraburkholderia</taxon>
    </lineage>
</organism>
<protein>
    <submittedName>
        <fullName evidence="2">Uncharacterized protein</fullName>
    </submittedName>
</protein>
<accession>A0A1N6KLD7</accession>
<feature type="region of interest" description="Disordered" evidence="1">
    <location>
        <begin position="1"/>
        <end position="57"/>
    </location>
</feature>